<keyword evidence="5 6" id="KW-0067">ATP-binding</keyword>
<comment type="function">
    <text evidence="6 7">3'-5' exonuclease.</text>
</comment>
<dbReference type="Gene3D" id="3.30.420.10">
    <property type="entry name" value="Ribonuclease H-like superfamily/Ribonuclease H"/>
    <property type="match status" value="1"/>
</dbReference>
<dbReference type="GO" id="GO:0006260">
    <property type="term" value="P:DNA replication"/>
    <property type="evidence" value="ECO:0007669"/>
    <property type="project" value="InterPro"/>
</dbReference>
<dbReference type="SUPFAM" id="SSF52540">
    <property type="entry name" value="P-loop containing nucleoside triphosphate hydrolases"/>
    <property type="match status" value="1"/>
</dbReference>
<dbReference type="InterPro" id="IPR001650">
    <property type="entry name" value="Helicase_C-like"/>
</dbReference>
<keyword evidence="4 6" id="KW-0269">Exonuclease</keyword>
<feature type="domain" description="Helicase C-terminal" evidence="11">
    <location>
        <begin position="760"/>
        <end position="949"/>
    </location>
</feature>
<dbReference type="GO" id="GO:0003677">
    <property type="term" value="F:DNA binding"/>
    <property type="evidence" value="ECO:0007669"/>
    <property type="project" value="InterPro"/>
</dbReference>
<evidence type="ECO:0000259" key="11">
    <source>
        <dbReference type="PROSITE" id="PS51194"/>
    </source>
</evidence>
<dbReference type="SMART" id="SM00479">
    <property type="entry name" value="EXOIII"/>
    <property type="match status" value="1"/>
</dbReference>
<dbReference type="GO" id="GO:0003887">
    <property type="term" value="F:DNA-directed DNA polymerase activity"/>
    <property type="evidence" value="ECO:0007669"/>
    <property type="project" value="InterPro"/>
</dbReference>
<evidence type="ECO:0000256" key="4">
    <source>
        <dbReference type="ARBA" id="ARBA00022839"/>
    </source>
</evidence>
<dbReference type="InterPro" id="IPR014013">
    <property type="entry name" value="Helic_SF1/SF2_ATP-bd_DinG/Rad3"/>
</dbReference>
<dbReference type="PANTHER" id="PTHR11472:SF34">
    <property type="entry name" value="REGULATOR OF TELOMERE ELONGATION HELICASE 1"/>
    <property type="match status" value="1"/>
</dbReference>
<dbReference type="InterPro" id="IPR045028">
    <property type="entry name" value="DinG/Rad3-like"/>
</dbReference>
<dbReference type="RefSeq" id="WP_277563555.1">
    <property type="nucleotide sequence ID" value="NZ_JAPDHZ010000002.1"/>
</dbReference>
<dbReference type="NCBIfam" id="TIGR01407">
    <property type="entry name" value="dinG_rel"/>
    <property type="match status" value="1"/>
</dbReference>
<evidence type="ECO:0000256" key="1">
    <source>
        <dbReference type="ARBA" id="ARBA00022722"/>
    </source>
</evidence>
<dbReference type="FunFam" id="3.30.420.10:FF:000045">
    <property type="entry name" value="3'-5' exonuclease DinG"/>
    <property type="match status" value="1"/>
</dbReference>
<evidence type="ECO:0000259" key="9">
    <source>
        <dbReference type="PROSITE" id="PS51192"/>
    </source>
</evidence>
<feature type="domain" description="Helicase ATP-binding" evidence="10">
    <location>
        <begin position="257"/>
        <end position="554"/>
    </location>
</feature>
<organism evidence="12 13">
    <name type="scientific">Cohnella ginsengisoli</name>
    <dbReference type="NCBI Taxonomy" id="425004"/>
    <lineage>
        <taxon>Bacteria</taxon>
        <taxon>Bacillati</taxon>
        <taxon>Bacillota</taxon>
        <taxon>Bacilli</taxon>
        <taxon>Bacillales</taxon>
        <taxon>Paenibacillaceae</taxon>
        <taxon>Cohnella</taxon>
    </lineage>
</organism>
<reference evidence="12 13" key="1">
    <citation type="submission" date="2022-10" db="EMBL/GenBank/DDBJ databases">
        <title>Comparative genomic analysis of Cohnella hashimotonis sp. nov., isolated from the International Space Station.</title>
        <authorList>
            <person name="Simpson A."/>
            <person name="Venkateswaran K."/>
        </authorList>
    </citation>
    <scope>NUCLEOTIDE SEQUENCE [LARGE SCALE GENOMIC DNA]</scope>
    <source>
        <strain evidence="12 13">DSM 18997</strain>
    </source>
</reference>
<dbReference type="InterPro" id="IPR013520">
    <property type="entry name" value="Ribonucl_H"/>
</dbReference>
<dbReference type="AlphaFoldDB" id="A0A9X4QKP1"/>
<evidence type="ECO:0000256" key="8">
    <source>
        <dbReference type="SAM" id="MobiDB-lite"/>
    </source>
</evidence>
<dbReference type="InterPro" id="IPR006555">
    <property type="entry name" value="ATP-dep_Helicase_C"/>
</dbReference>
<feature type="compositionally biased region" description="Low complexity" evidence="8">
    <location>
        <begin position="953"/>
        <end position="973"/>
    </location>
</feature>
<evidence type="ECO:0000259" key="10">
    <source>
        <dbReference type="PROSITE" id="PS51193"/>
    </source>
</evidence>
<evidence type="ECO:0000256" key="2">
    <source>
        <dbReference type="ARBA" id="ARBA00022741"/>
    </source>
</evidence>
<feature type="domain" description="Helicase ATP-binding" evidence="9">
    <location>
        <begin position="279"/>
        <end position="514"/>
    </location>
</feature>
<feature type="region of interest" description="Disordered" evidence="8">
    <location>
        <begin position="953"/>
        <end position="1015"/>
    </location>
</feature>
<dbReference type="Pfam" id="PF13307">
    <property type="entry name" value="Helicase_C_2"/>
    <property type="match status" value="1"/>
</dbReference>
<keyword evidence="1 6" id="KW-0540">Nuclease</keyword>
<keyword evidence="13" id="KW-1185">Reference proteome</keyword>
<dbReference type="EMBL" id="JAPDHZ010000002">
    <property type="protein sequence ID" value="MDG0789635.1"/>
    <property type="molecule type" value="Genomic_DNA"/>
</dbReference>
<evidence type="ECO:0000313" key="13">
    <source>
        <dbReference type="Proteomes" id="UP001153387"/>
    </source>
</evidence>
<dbReference type="HAMAP" id="MF_02206">
    <property type="entry name" value="DinG_exonucl"/>
    <property type="match status" value="1"/>
</dbReference>
<dbReference type="GO" id="GO:0003678">
    <property type="term" value="F:DNA helicase activity"/>
    <property type="evidence" value="ECO:0007669"/>
    <property type="project" value="TreeGrafter"/>
</dbReference>
<proteinExistence type="inferred from homology"/>
<dbReference type="SMART" id="SM00491">
    <property type="entry name" value="HELICc2"/>
    <property type="match status" value="1"/>
</dbReference>
<dbReference type="InterPro" id="IPR006310">
    <property type="entry name" value="DinG"/>
</dbReference>
<comment type="caution">
    <text evidence="12">The sequence shown here is derived from an EMBL/GenBank/DDBJ whole genome shotgun (WGS) entry which is preliminary data.</text>
</comment>
<dbReference type="Gene3D" id="3.40.50.300">
    <property type="entry name" value="P-loop containing nucleotide triphosphate hydrolases"/>
    <property type="match status" value="2"/>
</dbReference>
<keyword evidence="3 6" id="KW-0378">Hydrolase</keyword>
<dbReference type="PROSITE" id="PS51192">
    <property type="entry name" value="HELICASE_ATP_BIND_1"/>
    <property type="match status" value="1"/>
</dbReference>
<keyword evidence="12" id="KW-0347">Helicase</keyword>
<dbReference type="InterPro" id="IPR006054">
    <property type="entry name" value="DnaQ"/>
</dbReference>
<dbReference type="Pfam" id="PF00929">
    <property type="entry name" value="RNase_T"/>
    <property type="match status" value="1"/>
</dbReference>
<dbReference type="NCBIfam" id="NF005981">
    <property type="entry name" value="PRK08074.1"/>
    <property type="match status" value="1"/>
</dbReference>
<dbReference type="CDD" id="cd06127">
    <property type="entry name" value="DEDDh"/>
    <property type="match status" value="1"/>
</dbReference>
<feature type="binding site" evidence="6">
    <location>
        <begin position="292"/>
        <end position="299"/>
    </location>
    <ligand>
        <name>ATP</name>
        <dbReference type="ChEBI" id="CHEBI:30616"/>
    </ligand>
</feature>
<name>A0A9X4QKP1_9BACL</name>
<dbReference type="Proteomes" id="UP001153387">
    <property type="component" value="Unassembled WGS sequence"/>
</dbReference>
<gene>
    <name evidence="6 7 12" type="primary">dinG</name>
    <name evidence="12" type="ORF">OMP38_01280</name>
</gene>
<evidence type="ECO:0000256" key="6">
    <source>
        <dbReference type="HAMAP-Rule" id="MF_02206"/>
    </source>
</evidence>
<feature type="short sequence motif" description="DEAH box" evidence="6">
    <location>
        <begin position="473"/>
        <end position="476"/>
    </location>
</feature>
<accession>A0A9X4QKP1</accession>
<dbReference type="PANTHER" id="PTHR11472">
    <property type="entry name" value="DNA REPAIR DEAD HELICASE RAD3/XP-D SUBFAMILY MEMBER"/>
    <property type="match status" value="1"/>
</dbReference>
<dbReference type="SMART" id="SM00487">
    <property type="entry name" value="DEXDc"/>
    <property type="match status" value="1"/>
</dbReference>
<dbReference type="GO" id="GO:0008408">
    <property type="term" value="F:3'-5' exonuclease activity"/>
    <property type="evidence" value="ECO:0007669"/>
    <property type="project" value="UniProtKB-UniRule"/>
</dbReference>
<evidence type="ECO:0000256" key="3">
    <source>
        <dbReference type="ARBA" id="ARBA00022801"/>
    </source>
</evidence>
<dbReference type="InterPro" id="IPR036397">
    <property type="entry name" value="RNaseH_sf"/>
</dbReference>
<dbReference type="PROSITE" id="PS51194">
    <property type="entry name" value="HELICASE_CTER"/>
    <property type="match status" value="1"/>
</dbReference>
<evidence type="ECO:0000313" key="12">
    <source>
        <dbReference type="EMBL" id="MDG0789635.1"/>
    </source>
</evidence>
<dbReference type="InterPro" id="IPR027417">
    <property type="entry name" value="P-loop_NTPase"/>
</dbReference>
<dbReference type="GO" id="GO:0005524">
    <property type="term" value="F:ATP binding"/>
    <property type="evidence" value="ECO:0007669"/>
    <property type="project" value="UniProtKB-UniRule"/>
</dbReference>
<dbReference type="InterPro" id="IPR012337">
    <property type="entry name" value="RNaseH-like_sf"/>
</dbReference>
<evidence type="ECO:0000256" key="7">
    <source>
        <dbReference type="RuleBase" id="RU364106"/>
    </source>
</evidence>
<dbReference type="InterPro" id="IPR014001">
    <property type="entry name" value="Helicase_ATP-bd"/>
</dbReference>
<protein>
    <recommendedName>
        <fullName evidence="6 7">3'-5' exonuclease DinG</fullName>
        <ecNumber evidence="6 7">3.1.-.-</ecNumber>
    </recommendedName>
</protein>
<dbReference type="SUPFAM" id="SSF53098">
    <property type="entry name" value="Ribonuclease H-like"/>
    <property type="match status" value="1"/>
</dbReference>
<comment type="similarity">
    <text evidence="6 7">Belongs to the helicase family. DinG subfamily. Type 2 sub-subfamily.</text>
</comment>
<sequence length="1015" mass="112448">MKFAVLDFETTGTSSQHDEIIQIGIAVVDDTGTVSSVYQSLVRPSRPIPAFITTLTGIGDADVADAPALEDAVAEMVPLLHDAVLVAHNAGFDAAFLQAALDKSGYLPFSGRVLDTVELARLVFPFLPSYRLTAITHGLGIAHDRPHQADSDALATAEVLTACIGRLRALPTLTLERLCELTDGERSDLGWLLTSLRAERDTTWFEEPEGYQYYRQFAMRIADWTDDDEGREAQRLQAERSLNDLPFETYLDTVADRMKALFPGYEPREGQRIMYDEVHQALAGDSHLLVEAGTGTGKSLGYLLPSLYYGLKENKKIVVTTHTIQLQEQLRQRDLPLLQDVLPVPFKAAVFKGRSNYMCLRKFEQQMQTPAFALSREEAVARGQLAVWLSETERGEAEELNLGSRSKEEWNAVASDADSCLNRQCPWFRKCFYHRARQDALKADLVITNHAMVFTDMRAEHRLLPAYDRLIVDEAHHMEEVASNHLGRRIGYGALPSALARLAKDARTGQLPSLISQLTGTAESASGTWSEKLEELLPRVQELRESWEQWTDRLYGLLASGAAADETGGLSYRLKPDALPRDWESIRVDGDNVVLRLSDLVRPLEKLLAEIRDRSEDLALQSLLTDMNGSVKELSGIRSDVQSFVSMSEAECVYWIEGHTQYKSRSLWMYIVPADVSGLLKDGLFGQKESVVLTSATLTVDKSFQYVKEQLGLDEAEQQGRLRTAQLPSPFNYRQQALLLIPRDFPSIKGRDGEAAFLQALTTSLAEVATETDGRMLVLFTSHKMLKTVYEPLKSALAPADIQVLGQGMDGSSRSRLTSQFMEQPRSVLLGTSSFWEGVDLPGDALTCLAIVRLPFQPPNHPVTEAKSERLTAQRKNPFMKLSLPQAVIKFKQGFGRLVRTASDKGIVILYDTRVIDTSYGKYFLYSLPGPKMEHLPLAGLVPRVREWLHPAHAASAEAASDAERPPSSASAPDVPPPSDAAPSPGSVRRSARRGGRPGGNRTVRRTRRSGGDGT</sequence>
<dbReference type="NCBIfam" id="TIGR00573">
    <property type="entry name" value="dnaq"/>
    <property type="match status" value="1"/>
</dbReference>
<dbReference type="GO" id="GO:0016818">
    <property type="term" value="F:hydrolase activity, acting on acid anhydrides, in phosphorus-containing anhydrides"/>
    <property type="evidence" value="ECO:0007669"/>
    <property type="project" value="InterPro"/>
</dbReference>
<evidence type="ECO:0000256" key="5">
    <source>
        <dbReference type="ARBA" id="ARBA00022840"/>
    </source>
</evidence>
<dbReference type="EC" id="3.1.-.-" evidence="6 7"/>
<dbReference type="PROSITE" id="PS51193">
    <property type="entry name" value="HELICASE_ATP_BIND_2"/>
    <property type="match status" value="1"/>
</dbReference>
<keyword evidence="2 6" id="KW-0547">Nucleotide-binding</keyword>